<dbReference type="EMBL" id="MN395659">
    <property type="protein sequence ID" value="QNH90817.1"/>
    <property type="molecule type" value="Genomic_DNA"/>
</dbReference>
<reference evidence="11" key="2">
    <citation type="submission" date="2019-08" db="EMBL/GenBank/DDBJ databases">
        <title>Genomics of alphabaculovirus isolates infecting Mamestra configurata.</title>
        <authorList>
            <person name="Erlandson M.A."/>
            <person name="Baldwin D."/>
            <person name="Theilmann D.A."/>
        </authorList>
    </citation>
    <scope>NUCLEOTIDE SEQUENCE</scope>
    <source>
        <strain evidence="11">94-2</strain>
    </source>
</reference>
<dbReference type="EMBL" id="MN320360">
    <property type="protein sequence ID" value="QNH90480.1"/>
    <property type="molecule type" value="Genomic_DNA"/>
</dbReference>
<organism evidence="11">
    <name type="scientific">Mamestra configurata nucleopolyhedrovirus</name>
    <name type="common">MacoNPV</name>
    <dbReference type="NCBI Taxonomy" id="207830"/>
    <lineage>
        <taxon>Viruses</taxon>
        <taxon>Viruses incertae sedis</taxon>
        <taxon>Naldaviricetes</taxon>
        <taxon>Lefavirales</taxon>
        <taxon>Baculoviridae</taxon>
        <taxon>Alphabaculovirus</taxon>
        <taxon>Alphabaculovirus maconfiguratae</taxon>
    </lineage>
</organism>
<evidence type="ECO:0000256" key="2">
    <source>
        <dbReference type="ARBA" id="ARBA00008534"/>
    </source>
</evidence>
<proteinExistence type="inferred from homology"/>
<keyword evidence="7 10" id="KW-1133">Transmembrane helix</keyword>
<accession>A0A7G7Y7Y4</accession>
<dbReference type="Pfam" id="PF04639">
    <property type="entry name" value="Baculo_E56"/>
    <property type="match status" value="1"/>
</dbReference>
<comment type="subcellular location">
    <subcellularLocation>
        <location evidence="1">Virion membrane</location>
    </subcellularLocation>
</comment>
<evidence type="ECO:0000256" key="4">
    <source>
        <dbReference type="ARBA" id="ARBA00022844"/>
    </source>
</evidence>
<dbReference type="GO" id="GO:0019031">
    <property type="term" value="C:viral envelope"/>
    <property type="evidence" value="ECO:0007669"/>
    <property type="project" value="UniProtKB-KW"/>
</dbReference>
<keyword evidence="4" id="KW-0946">Virion</keyword>
<evidence type="ECO:0000313" key="12">
    <source>
        <dbReference type="EMBL" id="QNH90817.1"/>
    </source>
</evidence>
<keyword evidence="8 10" id="KW-0472">Membrane</keyword>
<evidence type="ECO:0000256" key="5">
    <source>
        <dbReference type="ARBA" id="ARBA00022879"/>
    </source>
</evidence>
<sequence length="373" mass="40205">MNNIFRPLRRVNKVYTPTNAGTFLTDNVNVVGNSPGGFTSVLNNPRTVDIGNNNVLAGYNLGNNNFISTADMNSVMRNNDSSQIRRVFGNNVTDTDMTGLSRMRQSDNIPDARFNSAQLRKDSVKTSNPSTNTTTPDGVQNVLNNNPNLNRHLTNLKTAGYAGLAGVGVYLVFSAATLVQDIIEAINRTGGSYYVVGENGGEDATTCLLTHRTCHNTHIGDDVNICNRDPLLTDANLLNAICRGFDYEVEKTVCRASNPNADVTTPQYVDISQLEPHQTIMCIEPYNMGDLIGDLGLGGLLGEEGLVNKSSNKSKSMSESLLPALLMIGVILFVVFIGYLMFKRLGSGSGGMNLQPIPTQVAPITVPIRTVAA</sequence>
<feature type="transmembrane region" description="Helical" evidence="10">
    <location>
        <begin position="321"/>
        <end position="342"/>
    </location>
</feature>
<comment type="similarity">
    <text evidence="2">Belongs to the baculoviridae E56 family.</text>
</comment>
<dbReference type="GO" id="GO:0055036">
    <property type="term" value="C:virion membrane"/>
    <property type="evidence" value="ECO:0007669"/>
    <property type="project" value="UniProtKB-SubCell"/>
</dbReference>
<evidence type="ECO:0000256" key="9">
    <source>
        <dbReference type="ARBA" id="ARBA00023180"/>
    </source>
</evidence>
<evidence type="ECO:0000256" key="7">
    <source>
        <dbReference type="ARBA" id="ARBA00022989"/>
    </source>
</evidence>
<reference evidence="12" key="1">
    <citation type="submission" date="2019-08" db="EMBL/GenBank/DDBJ databases">
        <title>Alphabaculoviruses infecting Mamestra configurata in North America.</title>
        <authorList>
            <person name="Erlandson M.A."/>
            <person name="Baldwin D."/>
            <person name="Theilmann D.A."/>
        </authorList>
    </citation>
    <scope>NUCLEOTIDE SEQUENCE</scope>
    <source>
        <strain evidence="12">Ls</strain>
    </source>
</reference>
<evidence type="ECO:0000256" key="8">
    <source>
        <dbReference type="ARBA" id="ARBA00023136"/>
    </source>
</evidence>
<evidence type="ECO:0000256" key="3">
    <source>
        <dbReference type="ARBA" id="ARBA00022692"/>
    </source>
</evidence>
<organismHost>
    <name type="scientific">Mamestra configurata</name>
    <name type="common">bertha armyworm</name>
    <dbReference type="NCBI Taxonomy" id="174822"/>
</organismHost>
<keyword evidence="6" id="KW-0426">Late protein</keyword>
<keyword evidence="5" id="KW-0261">Viral envelope protein</keyword>
<evidence type="ECO:0000256" key="1">
    <source>
        <dbReference type="ARBA" id="ARBA00004182"/>
    </source>
</evidence>
<keyword evidence="3 10" id="KW-0812">Transmembrane</keyword>
<keyword evidence="9" id="KW-0325">Glycoprotein</keyword>
<name>A0A7G7Y7Y4_NPVMC</name>
<evidence type="ECO:0000256" key="6">
    <source>
        <dbReference type="ARBA" id="ARBA00022921"/>
    </source>
</evidence>
<dbReference type="InterPro" id="IPR006733">
    <property type="entry name" value="Baculo_ODV-E56"/>
</dbReference>
<evidence type="ECO:0000313" key="11">
    <source>
        <dbReference type="EMBL" id="QNH90480.1"/>
    </source>
</evidence>
<evidence type="ECO:0000256" key="10">
    <source>
        <dbReference type="SAM" id="Phobius"/>
    </source>
</evidence>
<protein>
    <submittedName>
        <fullName evidence="11">Pif-5</fullName>
    </submittedName>
</protein>